<dbReference type="Pfam" id="PF12833">
    <property type="entry name" value="HTH_18"/>
    <property type="match status" value="1"/>
</dbReference>
<accession>A0A917GX16</accession>
<dbReference type="PRINTS" id="PR00032">
    <property type="entry name" value="HTHARAC"/>
</dbReference>
<reference evidence="5" key="1">
    <citation type="journal article" date="2014" name="Int. J. Syst. Evol. Microbiol.">
        <title>Complete genome sequence of Corynebacterium casei LMG S-19264T (=DSM 44701T), isolated from a smear-ripened cheese.</title>
        <authorList>
            <consortium name="US DOE Joint Genome Institute (JGI-PGF)"/>
            <person name="Walter F."/>
            <person name="Albersmeier A."/>
            <person name="Kalinowski J."/>
            <person name="Ruckert C."/>
        </authorList>
    </citation>
    <scope>NUCLEOTIDE SEQUENCE</scope>
    <source>
        <strain evidence="5">CGMCC 1.12187</strain>
    </source>
</reference>
<keyword evidence="1" id="KW-0805">Transcription regulation</keyword>
<dbReference type="InterPro" id="IPR018060">
    <property type="entry name" value="HTH_AraC"/>
</dbReference>
<organism evidence="5 6">
    <name type="scientific">Kocuria dechangensis</name>
    <dbReference type="NCBI Taxonomy" id="1176249"/>
    <lineage>
        <taxon>Bacteria</taxon>
        <taxon>Bacillati</taxon>
        <taxon>Actinomycetota</taxon>
        <taxon>Actinomycetes</taxon>
        <taxon>Micrococcales</taxon>
        <taxon>Micrococcaceae</taxon>
        <taxon>Kocuria</taxon>
    </lineage>
</organism>
<dbReference type="EMBL" id="BMEQ01000012">
    <property type="protein sequence ID" value="GGG60018.1"/>
    <property type="molecule type" value="Genomic_DNA"/>
</dbReference>
<dbReference type="GO" id="GO:0043565">
    <property type="term" value="F:sequence-specific DNA binding"/>
    <property type="evidence" value="ECO:0007669"/>
    <property type="project" value="InterPro"/>
</dbReference>
<dbReference type="Proteomes" id="UP000638848">
    <property type="component" value="Unassembled WGS sequence"/>
</dbReference>
<evidence type="ECO:0000313" key="5">
    <source>
        <dbReference type="EMBL" id="GGG60018.1"/>
    </source>
</evidence>
<name>A0A917GX16_9MICC</name>
<dbReference type="InterPro" id="IPR050204">
    <property type="entry name" value="AraC_XylS_family_regulators"/>
</dbReference>
<reference evidence="5" key="2">
    <citation type="submission" date="2020-09" db="EMBL/GenBank/DDBJ databases">
        <authorList>
            <person name="Sun Q."/>
            <person name="Zhou Y."/>
        </authorList>
    </citation>
    <scope>NUCLEOTIDE SEQUENCE</scope>
    <source>
        <strain evidence="5">CGMCC 1.12187</strain>
    </source>
</reference>
<dbReference type="PROSITE" id="PS00041">
    <property type="entry name" value="HTH_ARAC_FAMILY_1"/>
    <property type="match status" value="1"/>
</dbReference>
<dbReference type="AlphaFoldDB" id="A0A917GX16"/>
<dbReference type="InterPro" id="IPR018062">
    <property type="entry name" value="HTH_AraC-typ_CS"/>
</dbReference>
<sequence>MAESAVGGASWRFLVTGSLLPFEMDLSRREEFSGTIRSSRLSELSFIEMACQMHAAHRSVVHVSEVERPELVVSFQRSGTLHLEQDGRRTKISPGQFAVYDSSRPVALVGSDDYRSLCIKFPMAHCRDGADSVREITATSFDGGRGLGPAVWGMLENLGAGVRTGPPRNPGRVAHNVIGLVEQMLHEQLDHREAGEASEVLLNKCLRYIDDHLGDPELSPQQVAAANFISTRYLHVLFQRTDTTVASHIREVRLQRVREDLADLRYHTASVDSIARRWGFTNISHFGQTFKKATGETPAGYRRSMLSGGGLG</sequence>
<dbReference type="InterPro" id="IPR035418">
    <property type="entry name" value="AraC-bd_2"/>
</dbReference>
<gene>
    <name evidence="5" type="ORF">GCM10011374_23610</name>
</gene>
<dbReference type="InterPro" id="IPR020449">
    <property type="entry name" value="Tscrpt_reg_AraC-type_HTH"/>
</dbReference>
<evidence type="ECO:0000259" key="4">
    <source>
        <dbReference type="PROSITE" id="PS01124"/>
    </source>
</evidence>
<proteinExistence type="predicted"/>
<keyword evidence="6" id="KW-1185">Reference proteome</keyword>
<evidence type="ECO:0000313" key="6">
    <source>
        <dbReference type="Proteomes" id="UP000638848"/>
    </source>
</evidence>
<dbReference type="PANTHER" id="PTHR46796:SF6">
    <property type="entry name" value="ARAC SUBFAMILY"/>
    <property type="match status" value="1"/>
</dbReference>
<dbReference type="PROSITE" id="PS01124">
    <property type="entry name" value="HTH_ARAC_FAMILY_2"/>
    <property type="match status" value="1"/>
</dbReference>
<dbReference type="GO" id="GO:0003700">
    <property type="term" value="F:DNA-binding transcription factor activity"/>
    <property type="evidence" value="ECO:0007669"/>
    <property type="project" value="InterPro"/>
</dbReference>
<dbReference type="InterPro" id="IPR009057">
    <property type="entry name" value="Homeodomain-like_sf"/>
</dbReference>
<dbReference type="PANTHER" id="PTHR46796">
    <property type="entry name" value="HTH-TYPE TRANSCRIPTIONAL ACTIVATOR RHAS-RELATED"/>
    <property type="match status" value="1"/>
</dbReference>
<keyword evidence="2" id="KW-0238">DNA-binding</keyword>
<dbReference type="SUPFAM" id="SSF46689">
    <property type="entry name" value="Homeodomain-like"/>
    <property type="match status" value="1"/>
</dbReference>
<dbReference type="Gene3D" id="1.10.10.60">
    <property type="entry name" value="Homeodomain-like"/>
    <property type="match status" value="1"/>
</dbReference>
<evidence type="ECO:0000256" key="2">
    <source>
        <dbReference type="ARBA" id="ARBA00023125"/>
    </source>
</evidence>
<evidence type="ECO:0000256" key="1">
    <source>
        <dbReference type="ARBA" id="ARBA00023015"/>
    </source>
</evidence>
<comment type="caution">
    <text evidence="5">The sequence shown here is derived from an EMBL/GenBank/DDBJ whole genome shotgun (WGS) entry which is preliminary data.</text>
</comment>
<protein>
    <submittedName>
        <fullName evidence="5">Transcriptional regulator</fullName>
    </submittedName>
</protein>
<evidence type="ECO:0000256" key="3">
    <source>
        <dbReference type="ARBA" id="ARBA00023163"/>
    </source>
</evidence>
<dbReference type="Pfam" id="PF14525">
    <property type="entry name" value="AraC_binding_2"/>
    <property type="match status" value="1"/>
</dbReference>
<dbReference type="SMART" id="SM00342">
    <property type="entry name" value="HTH_ARAC"/>
    <property type="match status" value="1"/>
</dbReference>
<keyword evidence="3" id="KW-0804">Transcription</keyword>
<feature type="domain" description="HTH araC/xylS-type" evidence="4">
    <location>
        <begin position="203"/>
        <end position="304"/>
    </location>
</feature>